<dbReference type="AlphaFoldDB" id="A0A250VM31"/>
<dbReference type="Proteomes" id="UP000217446">
    <property type="component" value="Unassembled WGS sequence"/>
</dbReference>
<comment type="caution">
    <text evidence="5">The sequence shown here is derived from an EMBL/GenBank/DDBJ whole genome shotgun (WGS) entry which is preliminary data.</text>
</comment>
<proteinExistence type="predicted"/>
<evidence type="ECO:0000313" key="5">
    <source>
        <dbReference type="EMBL" id="GAX55273.1"/>
    </source>
</evidence>
<evidence type="ECO:0000256" key="3">
    <source>
        <dbReference type="SAM" id="MobiDB-lite"/>
    </source>
</evidence>
<name>A0A250VM31_STROL</name>
<feature type="domain" description="Rhodanese" evidence="4">
    <location>
        <begin position="234"/>
        <end position="321"/>
    </location>
</feature>
<evidence type="ECO:0000256" key="1">
    <source>
        <dbReference type="ARBA" id="ARBA00022679"/>
    </source>
</evidence>
<evidence type="ECO:0000313" key="6">
    <source>
        <dbReference type="Proteomes" id="UP000217446"/>
    </source>
</evidence>
<dbReference type="EC" id="2.8.1.1" evidence="5"/>
<dbReference type="Gene3D" id="3.40.250.10">
    <property type="entry name" value="Rhodanese-like domain"/>
    <property type="match status" value="2"/>
</dbReference>
<dbReference type="InterPro" id="IPR001763">
    <property type="entry name" value="Rhodanese-like_dom"/>
</dbReference>
<dbReference type="InterPro" id="IPR036873">
    <property type="entry name" value="Rhodanese-like_dom_sf"/>
</dbReference>
<dbReference type="STRING" id="1963.AQJ27_38000"/>
<feature type="region of interest" description="Disordered" evidence="3">
    <location>
        <begin position="154"/>
        <end position="193"/>
    </location>
</feature>
<keyword evidence="1 5" id="KW-0808">Transferase</keyword>
<dbReference type="EMBL" id="BDQI01000018">
    <property type="protein sequence ID" value="GAX55273.1"/>
    <property type="molecule type" value="Genomic_DNA"/>
</dbReference>
<dbReference type="PANTHER" id="PTHR11364:SF27">
    <property type="entry name" value="SULFURTRANSFERASE"/>
    <property type="match status" value="1"/>
</dbReference>
<dbReference type="RefSeq" id="WP_067379208.1">
    <property type="nucleotide sequence ID" value="NZ_BDQI01000018.1"/>
</dbReference>
<keyword evidence="6" id="KW-1185">Reference proteome</keyword>
<feature type="compositionally biased region" description="Basic and acidic residues" evidence="3">
    <location>
        <begin position="52"/>
        <end position="73"/>
    </location>
</feature>
<gene>
    <name evidence="5" type="ORF">SO3561_06828</name>
</gene>
<sequence>MTDPLRPDPVLSDPVLSDALLPGPLVDDVWLSARLGDPRLVVLDATALLPSPRHDGDHRSGTGRAEWAERHIPGSRHADLTGELSDQGAPYHFAVPAPEALAAALQRLGVRDGSEVVAYDSGGGIWAARLWWMLRSISVPVAVLDGGWQAWETGGHPIARGDETGSDETGSDETGGGEASATPAIGPLTPVPRPGMWTGIETVGAVSRGERPGTLVCALPPGGFDGSAFTRYSRRGHIPGSLSLPGRGLLDGTGRFLPAAELAERVGAVLKGEESPVILYCGGGISAAGTALALTLLGRQDITLYDGSLEEWSQDPSRPLTTGT</sequence>
<feature type="domain" description="Rhodanese" evidence="4">
    <location>
        <begin position="57"/>
        <end position="160"/>
    </location>
</feature>
<dbReference type="SUPFAM" id="SSF52821">
    <property type="entry name" value="Rhodanese/Cell cycle control phosphatase"/>
    <property type="match status" value="2"/>
</dbReference>
<dbReference type="PANTHER" id="PTHR11364">
    <property type="entry name" value="THIOSULFATE SULFERTANSFERASE"/>
    <property type="match status" value="1"/>
</dbReference>
<evidence type="ECO:0000259" key="4">
    <source>
        <dbReference type="PROSITE" id="PS50206"/>
    </source>
</evidence>
<dbReference type="CDD" id="cd01448">
    <property type="entry name" value="TST_Repeat_1"/>
    <property type="match status" value="1"/>
</dbReference>
<organism evidence="5 6">
    <name type="scientific">Streptomyces olivochromogenes</name>
    <dbReference type="NCBI Taxonomy" id="1963"/>
    <lineage>
        <taxon>Bacteria</taxon>
        <taxon>Bacillati</taxon>
        <taxon>Actinomycetota</taxon>
        <taxon>Actinomycetes</taxon>
        <taxon>Kitasatosporales</taxon>
        <taxon>Streptomycetaceae</taxon>
        <taxon>Streptomyces</taxon>
    </lineage>
</organism>
<dbReference type="Pfam" id="PF00581">
    <property type="entry name" value="Rhodanese"/>
    <property type="match status" value="2"/>
</dbReference>
<dbReference type="InterPro" id="IPR045078">
    <property type="entry name" value="TST/MPST-like"/>
</dbReference>
<accession>A0A250VM31</accession>
<dbReference type="GO" id="GO:0004792">
    <property type="term" value="F:thiosulfate-cyanide sulfurtransferase activity"/>
    <property type="evidence" value="ECO:0007669"/>
    <property type="project" value="UniProtKB-EC"/>
</dbReference>
<reference evidence="6" key="1">
    <citation type="submission" date="2017-05" db="EMBL/GenBank/DDBJ databases">
        <title>Streptomyces olivochromogenes NBRC 3561 whole genome shotgun sequence.</title>
        <authorList>
            <person name="Dohra H."/>
            <person name="Kodani S."/>
        </authorList>
    </citation>
    <scope>NUCLEOTIDE SEQUENCE [LARGE SCALE GENOMIC DNA]</scope>
    <source>
        <strain evidence="6">NBRC 3561</strain>
    </source>
</reference>
<dbReference type="SMART" id="SM00450">
    <property type="entry name" value="RHOD"/>
    <property type="match status" value="2"/>
</dbReference>
<keyword evidence="2" id="KW-0677">Repeat</keyword>
<protein>
    <submittedName>
        <fullName evidence="5">Sulfurtransferase</fullName>
        <ecNumber evidence="5">2.8.1.1</ecNumber>
    </submittedName>
</protein>
<evidence type="ECO:0000256" key="2">
    <source>
        <dbReference type="ARBA" id="ARBA00022737"/>
    </source>
</evidence>
<feature type="region of interest" description="Disordered" evidence="3">
    <location>
        <begin position="51"/>
        <end position="73"/>
    </location>
</feature>
<dbReference type="PROSITE" id="PS50206">
    <property type="entry name" value="RHODANESE_3"/>
    <property type="match status" value="2"/>
</dbReference>